<comment type="subcellular location">
    <subcellularLocation>
        <location evidence="1 9">Cell membrane</location>
        <topology evidence="1 9">Multi-pass membrane protein</topology>
    </subcellularLocation>
</comment>
<feature type="transmembrane region" description="Helical" evidence="9">
    <location>
        <begin position="116"/>
        <end position="135"/>
    </location>
</feature>
<dbReference type="GO" id="GO:0005886">
    <property type="term" value="C:plasma membrane"/>
    <property type="evidence" value="ECO:0007669"/>
    <property type="project" value="UniProtKB-SubCell"/>
</dbReference>
<feature type="transmembrane region" description="Helical" evidence="9">
    <location>
        <begin position="515"/>
        <end position="536"/>
    </location>
</feature>
<keyword evidence="4 9" id="KW-0808">Transferase</keyword>
<dbReference type="InterPro" id="IPR004563">
    <property type="entry name" value="Apolipo_AcylTrfase"/>
</dbReference>
<keyword evidence="8 9" id="KW-0012">Acyltransferase</keyword>
<proteinExistence type="inferred from homology"/>
<dbReference type="eggNOG" id="COG0815">
    <property type="taxonomic scope" value="Bacteria"/>
</dbReference>
<comment type="pathway">
    <text evidence="9">Protein modification; lipoprotein biosynthesis (N-acyl transfer).</text>
</comment>
<feature type="domain" description="CN hydrolase" evidence="10">
    <location>
        <begin position="234"/>
        <end position="502"/>
    </location>
</feature>
<comment type="function">
    <text evidence="9">Catalyzes the phospholipid dependent N-acylation of the N-terminal cysteine of apolipoprotein, the last step in lipoprotein maturation.</text>
</comment>
<dbReference type="InterPro" id="IPR045378">
    <property type="entry name" value="LNT_N"/>
</dbReference>
<keyword evidence="11" id="KW-0449">Lipoprotein</keyword>
<dbReference type="HOGENOM" id="CLU_019563_1_2_10"/>
<dbReference type="KEGG" id="shg:Sph21_5223"/>
<dbReference type="HAMAP" id="MF_01148">
    <property type="entry name" value="Lnt"/>
    <property type="match status" value="1"/>
</dbReference>
<dbReference type="InterPro" id="IPR003010">
    <property type="entry name" value="C-N_Hydrolase"/>
</dbReference>
<feature type="transmembrane region" description="Helical" evidence="9">
    <location>
        <begin position="6"/>
        <end position="34"/>
    </location>
</feature>
<evidence type="ECO:0000256" key="5">
    <source>
        <dbReference type="ARBA" id="ARBA00022692"/>
    </source>
</evidence>
<feature type="transmembrane region" description="Helical" evidence="9">
    <location>
        <begin position="161"/>
        <end position="184"/>
    </location>
</feature>
<feature type="transmembrane region" description="Helical" evidence="9">
    <location>
        <begin position="55"/>
        <end position="75"/>
    </location>
</feature>
<dbReference type="PANTHER" id="PTHR38686">
    <property type="entry name" value="APOLIPOPROTEIN N-ACYLTRANSFERASE"/>
    <property type="match status" value="1"/>
</dbReference>
<evidence type="ECO:0000256" key="4">
    <source>
        <dbReference type="ARBA" id="ARBA00022679"/>
    </source>
</evidence>
<evidence type="ECO:0000256" key="8">
    <source>
        <dbReference type="ARBA" id="ARBA00023315"/>
    </source>
</evidence>
<dbReference type="STRING" id="743722.Sph21_5223"/>
<sequence>MKNNYIWALISAFLLWLGWPPVPYSALFLLIAFVPLLMAIERVILDDTTKKGQKIFLLAGFTALIWNTTSIYWVYNAISAVMPAYIAIFISLIPFGLAALMIAIVFRLYYQLRKRYSVSGSLVGLVCLWIGYEYLHQSWDLAFPWMTLGNGFSNTHQLIQWYAYTGVYGGTAWIWLCNIALFLVLRKRIYEKTSTLNFKQFIRFALAVLIPSIISLVQYFSYEEHENPSNVVVVQPNIDPYGKFGNIPVATQVENLIRLSRDKAQTNTEFFIWPESAIPERPPGVNEEEIRNNDSYLRIRDFLYNYKNGNVLSGIESMQLYDSLQTPSARQFSNVSKYYDVFNAAVLIDNSSKVQFYHKSKLVPGVEQTPFSYLSFLKPLFAAFGGSTGSYGSQEKPSVFYSQSGIGAAPVICYESIWGNYVAEYVRQGAQFIAVITNDGWWGNTSGKSQHLAYAKLRAIENRRWVARAANTGISAFINQRGDIVSQSEWWVPTALKADINLNEEITFYTATGDYFAYAACFGCAIYLVLLLGTFFKRFGRGVVSR</sequence>
<accession>F4C6G0</accession>
<dbReference type="Pfam" id="PF00795">
    <property type="entry name" value="CN_hydrolase"/>
    <property type="match status" value="1"/>
</dbReference>
<gene>
    <name evidence="9" type="primary">lnt</name>
    <name evidence="11" type="ordered locus">Sph21_5223</name>
</gene>
<evidence type="ECO:0000259" key="10">
    <source>
        <dbReference type="PROSITE" id="PS50263"/>
    </source>
</evidence>
<dbReference type="Gene3D" id="3.60.110.10">
    <property type="entry name" value="Carbon-nitrogen hydrolase"/>
    <property type="match status" value="1"/>
</dbReference>
<dbReference type="AlphaFoldDB" id="F4C6G0"/>
<dbReference type="OrthoDB" id="9804277at2"/>
<keyword evidence="5 9" id="KW-0812">Transmembrane</keyword>
<evidence type="ECO:0000256" key="3">
    <source>
        <dbReference type="ARBA" id="ARBA00022475"/>
    </source>
</evidence>
<keyword evidence="6 9" id="KW-1133">Transmembrane helix</keyword>
<dbReference type="PROSITE" id="PS50263">
    <property type="entry name" value="CN_HYDROLASE"/>
    <property type="match status" value="1"/>
</dbReference>
<feature type="transmembrane region" description="Helical" evidence="9">
    <location>
        <begin position="204"/>
        <end position="222"/>
    </location>
</feature>
<dbReference type="CDD" id="cd07571">
    <property type="entry name" value="ALP_N-acyl_transferase"/>
    <property type="match status" value="1"/>
</dbReference>
<dbReference type="GO" id="GO:0016410">
    <property type="term" value="F:N-acyltransferase activity"/>
    <property type="evidence" value="ECO:0007669"/>
    <property type="project" value="UniProtKB-UniRule"/>
</dbReference>
<dbReference type="PATRIC" id="fig|743722.3.peg.5537"/>
<evidence type="ECO:0000256" key="6">
    <source>
        <dbReference type="ARBA" id="ARBA00022989"/>
    </source>
</evidence>
<keyword evidence="7 9" id="KW-0472">Membrane</keyword>
<dbReference type="Pfam" id="PF20154">
    <property type="entry name" value="LNT_N"/>
    <property type="match status" value="1"/>
</dbReference>
<name>F4C6G0_SPHS2</name>
<comment type="catalytic activity">
    <reaction evidence="9">
        <text>N-terminal S-1,2-diacyl-sn-glyceryl-L-cysteinyl-[lipoprotein] + a glycerophospholipid = N-acyl-S-1,2-diacyl-sn-glyceryl-L-cysteinyl-[lipoprotein] + a 2-acyl-sn-glycero-3-phospholipid + H(+)</text>
        <dbReference type="Rhea" id="RHEA:48228"/>
        <dbReference type="Rhea" id="RHEA-COMP:14681"/>
        <dbReference type="Rhea" id="RHEA-COMP:14684"/>
        <dbReference type="ChEBI" id="CHEBI:15378"/>
        <dbReference type="ChEBI" id="CHEBI:136912"/>
        <dbReference type="ChEBI" id="CHEBI:140656"/>
        <dbReference type="ChEBI" id="CHEBI:140657"/>
        <dbReference type="ChEBI" id="CHEBI:140660"/>
        <dbReference type="EC" id="2.3.1.269"/>
    </reaction>
</comment>
<feature type="transmembrane region" description="Helical" evidence="9">
    <location>
        <begin position="81"/>
        <end position="109"/>
    </location>
</feature>
<dbReference type="PANTHER" id="PTHR38686:SF1">
    <property type="entry name" value="APOLIPOPROTEIN N-ACYLTRANSFERASE"/>
    <property type="match status" value="1"/>
</dbReference>
<dbReference type="EMBL" id="CP002584">
    <property type="protein sequence ID" value="ADZ81712.1"/>
    <property type="molecule type" value="Genomic_DNA"/>
</dbReference>
<comment type="similarity">
    <text evidence="2 9">Belongs to the CN hydrolase family. Apolipoprotein N-acyltransferase subfamily.</text>
</comment>
<evidence type="ECO:0000256" key="7">
    <source>
        <dbReference type="ARBA" id="ARBA00023136"/>
    </source>
</evidence>
<dbReference type="UniPathway" id="UPA00666"/>
<dbReference type="EC" id="2.3.1.269" evidence="9"/>
<dbReference type="InterPro" id="IPR036526">
    <property type="entry name" value="C-N_Hydrolase_sf"/>
</dbReference>
<evidence type="ECO:0000256" key="1">
    <source>
        <dbReference type="ARBA" id="ARBA00004651"/>
    </source>
</evidence>
<reference evidence="11" key="1">
    <citation type="submission" date="2011-03" db="EMBL/GenBank/DDBJ databases">
        <title>Complete sequence of Sphingobacterium sp. 21.</title>
        <authorList>
            <consortium name="US DOE Joint Genome Institute"/>
            <person name="Lucas S."/>
            <person name="Copeland A."/>
            <person name="Lapidus A."/>
            <person name="Cheng J.-F."/>
            <person name="Goodwin L."/>
            <person name="Pitluck S."/>
            <person name="Davenport K."/>
            <person name="Detter J.C."/>
            <person name="Han C."/>
            <person name="Tapia R."/>
            <person name="Land M."/>
            <person name="Hauser L."/>
            <person name="Kyrpides N."/>
            <person name="Ivanova N."/>
            <person name="Ovchinnikova G."/>
            <person name="Pagani I."/>
            <person name="Siebers A.K."/>
            <person name="Allgaier M."/>
            <person name="Thelen M.P."/>
            <person name="Hugenholtz P."/>
            <person name="Woyke T."/>
        </authorList>
    </citation>
    <scope>NUCLEOTIDE SEQUENCE</scope>
    <source>
        <strain evidence="11">21</strain>
    </source>
</reference>
<evidence type="ECO:0000256" key="9">
    <source>
        <dbReference type="HAMAP-Rule" id="MF_01148"/>
    </source>
</evidence>
<protein>
    <recommendedName>
        <fullName evidence="9">Apolipoprotein N-acyltransferase</fullName>
        <shortName evidence="9">ALP N-acyltransferase</shortName>
        <ecNumber evidence="9">2.3.1.269</ecNumber>
    </recommendedName>
</protein>
<dbReference type="NCBIfam" id="TIGR00546">
    <property type="entry name" value="lnt"/>
    <property type="match status" value="1"/>
</dbReference>
<evidence type="ECO:0000256" key="2">
    <source>
        <dbReference type="ARBA" id="ARBA00010065"/>
    </source>
</evidence>
<dbReference type="SUPFAM" id="SSF56317">
    <property type="entry name" value="Carbon-nitrogen hydrolase"/>
    <property type="match status" value="1"/>
</dbReference>
<keyword evidence="3 9" id="KW-1003">Cell membrane</keyword>
<evidence type="ECO:0000313" key="11">
    <source>
        <dbReference type="EMBL" id="ADZ81712.1"/>
    </source>
</evidence>
<organism evidence="11">
    <name type="scientific">Sphingobacterium sp. (strain 21)</name>
    <dbReference type="NCBI Taxonomy" id="743722"/>
    <lineage>
        <taxon>Bacteria</taxon>
        <taxon>Pseudomonadati</taxon>
        <taxon>Bacteroidota</taxon>
        <taxon>Sphingobacteriia</taxon>
        <taxon>Sphingobacteriales</taxon>
        <taxon>Sphingobacteriaceae</taxon>
        <taxon>Sphingobacterium</taxon>
    </lineage>
</organism>
<dbReference type="GO" id="GO:0042158">
    <property type="term" value="P:lipoprotein biosynthetic process"/>
    <property type="evidence" value="ECO:0007669"/>
    <property type="project" value="UniProtKB-UniRule"/>
</dbReference>